<dbReference type="SUPFAM" id="SSF51556">
    <property type="entry name" value="Metallo-dependent hydrolases"/>
    <property type="match status" value="1"/>
</dbReference>
<dbReference type="RefSeq" id="WP_244577964.1">
    <property type="nucleotide sequence ID" value="NZ_OCPC01000006.1"/>
</dbReference>
<dbReference type="InterPro" id="IPR052349">
    <property type="entry name" value="Metallo-hydrolase_Enzymes"/>
</dbReference>
<dbReference type="PANTHER" id="PTHR32027">
    <property type="entry name" value="CYTOSINE DEAMINASE"/>
    <property type="match status" value="1"/>
</dbReference>
<dbReference type="InterPro" id="IPR011059">
    <property type="entry name" value="Metal-dep_hydrolase_composite"/>
</dbReference>
<dbReference type="Pfam" id="PF07969">
    <property type="entry name" value="Amidohydro_3"/>
    <property type="match status" value="1"/>
</dbReference>
<evidence type="ECO:0000259" key="3">
    <source>
        <dbReference type="Pfam" id="PF07969"/>
    </source>
</evidence>
<dbReference type="SUPFAM" id="SSF51338">
    <property type="entry name" value="Composite domain of metallo-dependent hydrolases"/>
    <property type="match status" value="1"/>
</dbReference>
<keyword evidence="5" id="KW-1185">Reference proteome</keyword>
<accession>A0A286IFP2</accession>
<evidence type="ECO:0000313" key="4">
    <source>
        <dbReference type="EMBL" id="SOE18881.1"/>
    </source>
</evidence>
<dbReference type="EMBL" id="OCPC01000006">
    <property type="protein sequence ID" value="SOE18881.1"/>
    <property type="molecule type" value="Genomic_DNA"/>
</dbReference>
<reference evidence="5" key="1">
    <citation type="submission" date="2017-08" db="EMBL/GenBank/DDBJ databases">
        <authorList>
            <person name="Varghese N."/>
            <person name="Submissions S."/>
        </authorList>
    </citation>
    <scope>NUCLEOTIDE SEQUENCE [LARGE SCALE GENOMIC DNA]</scope>
    <source>
        <strain evidence="5">KCTC 23107</strain>
    </source>
</reference>
<sequence>MTQPPIALPASGSYTLANLRLHRSHLDKTAGFAFGSEGFALASVTVADGKITAIDPGSGMVDAPDPIDCRGAIAFPAFVDCHTHIDKGHIWGRKPNPDGSFDGALTAVGEDREANWSAHDVERRMEFSLQCAYAHGTRALRTHLDSLPPQEDISWPVFESIRERWKGRIELQAACLFGIDQARDEAWFNRLAHLVARHRGILGAVTYIVPDLDALLDRMFTAAVEFGLDLDFHADETDDINAVSLDRIADTALRHGFEGKILVGHCCSLARQPDDMIKATLDKVARAGLSVVSLPMCNMYLQDRRTDRTTPRWRGVTLLHEMAERGINVCIASDNTRDPFYAYGDLDVLEVYRESTRILHFDHPVGAWPATVAANPAKAMGLADPGILKPGAAADLILFRGRSLTELLSRPESRRTLIRAGKLIDATVPDYQDLDDLMEP</sequence>
<dbReference type="NCBIfam" id="NF005759">
    <property type="entry name" value="PRK07583.1"/>
    <property type="match status" value="1"/>
</dbReference>
<proteinExistence type="predicted"/>
<protein>
    <submittedName>
        <fullName evidence="4">Cytosine deaminase</fullName>
    </submittedName>
</protein>
<dbReference type="Proteomes" id="UP000219465">
    <property type="component" value="Unassembled WGS sequence"/>
</dbReference>
<keyword evidence="1" id="KW-0479">Metal-binding</keyword>
<dbReference type="InterPro" id="IPR032466">
    <property type="entry name" value="Metal_Hydrolase"/>
</dbReference>
<evidence type="ECO:0000256" key="2">
    <source>
        <dbReference type="ARBA" id="ARBA00022801"/>
    </source>
</evidence>
<dbReference type="CDD" id="cd01293">
    <property type="entry name" value="Bact_CD"/>
    <property type="match status" value="1"/>
</dbReference>
<evidence type="ECO:0000256" key="1">
    <source>
        <dbReference type="ARBA" id="ARBA00022723"/>
    </source>
</evidence>
<dbReference type="GO" id="GO:0004131">
    <property type="term" value="F:cytosine deaminase activity"/>
    <property type="evidence" value="ECO:0007669"/>
    <property type="project" value="TreeGrafter"/>
</dbReference>
<dbReference type="FunFam" id="3.20.20.140:FF:000019">
    <property type="entry name" value="Cytosine deaminase"/>
    <property type="match status" value="1"/>
</dbReference>
<dbReference type="GO" id="GO:0006209">
    <property type="term" value="P:cytosine catabolic process"/>
    <property type="evidence" value="ECO:0007669"/>
    <property type="project" value="TreeGrafter"/>
</dbReference>
<feature type="domain" description="Amidohydrolase 3" evidence="3">
    <location>
        <begin position="213"/>
        <end position="419"/>
    </location>
</feature>
<dbReference type="Gene3D" id="2.30.40.10">
    <property type="entry name" value="Urease, subunit C, domain 1"/>
    <property type="match status" value="1"/>
</dbReference>
<keyword evidence="2" id="KW-0378">Hydrolase</keyword>
<gene>
    <name evidence="4" type="ORF">SAMN05877838_3826</name>
</gene>
<dbReference type="Gene3D" id="3.20.20.140">
    <property type="entry name" value="Metal-dependent hydrolases"/>
    <property type="match status" value="1"/>
</dbReference>
<dbReference type="GO" id="GO:0046872">
    <property type="term" value="F:metal ion binding"/>
    <property type="evidence" value="ECO:0007669"/>
    <property type="project" value="UniProtKB-KW"/>
</dbReference>
<evidence type="ECO:0000313" key="5">
    <source>
        <dbReference type="Proteomes" id="UP000219465"/>
    </source>
</evidence>
<organism evidence="4 5">
    <name type="scientific">Hoeflea halophila</name>
    <dbReference type="NCBI Taxonomy" id="714899"/>
    <lineage>
        <taxon>Bacteria</taxon>
        <taxon>Pseudomonadati</taxon>
        <taxon>Pseudomonadota</taxon>
        <taxon>Alphaproteobacteria</taxon>
        <taxon>Hyphomicrobiales</taxon>
        <taxon>Rhizobiaceae</taxon>
        <taxon>Hoeflea</taxon>
    </lineage>
</organism>
<dbReference type="PANTHER" id="PTHR32027:SF0">
    <property type="entry name" value="CYTOSINE DEAMINASE"/>
    <property type="match status" value="1"/>
</dbReference>
<dbReference type="GO" id="GO:0035888">
    <property type="term" value="F:isoguanine deaminase activity"/>
    <property type="evidence" value="ECO:0007669"/>
    <property type="project" value="TreeGrafter"/>
</dbReference>
<dbReference type="AlphaFoldDB" id="A0A286IFP2"/>
<dbReference type="InterPro" id="IPR013108">
    <property type="entry name" value="Amidohydro_3"/>
</dbReference>
<name>A0A286IFP2_9HYPH</name>